<dbReference type="InterPro" id="IPR000847">
    <property type="entry name" value="LysR_HTH_N"/>
</dbReference>
<protein>
    <submittedName>
        <fullName evidence="6">LysR family transcriptional regulator</fullName>
    </submittedName>
</protein>
<keyword evidence="2" id="KW-0805">Transcription regulation</keyword>
<dbReference type="KEGG" id="pmaw:MACH26_28530"/>
<dbReference type="InterPro" id="IPR036390">
    <property type="entry name" value="WH_DNA-bd_sf"/>
</dbReference>
<dbReference type="GO" id="GO:0003700">
    <property type="term" value="F:DNA-binding transcription factor activity"/>
    <property type="evidence" value="ECO:0007669"/>
    <property type="project" value="InterPro"/>
</dbReference>
<accession>A0AA48HRE7</accession>
<dbReference type="Pfam" id="PF03466">
    <property type="entry name" value="LysR_substrate"/>
    <property type="match status" value="1"/>
</dbReference>
<evidence type="ECO:0000256" key="3">
    <source>
        <dbReference type="ARBA" id="ARBA00023125"/>
    </source>
</evidence>
<dbReference type="AlphaFoldDB" id="A0AA48HRE7"/>
<evidence type="ECO:0000259" key="5">
    <source>
        <dbReference type="PROSITE" id="PS50931"/>
    </source>
</evidence>
<sequence length="304" mass="33870">MHVMIDSLKSLAIFREVVTRGSFRAAAQYLNLSPSVISQHISALEDNLNSKLLYRTTRKLKLTESGKSLFNHAEAMCQHANRGLAEIAQKTGELTGKRTITLPSAMLQSPWLTGLAKFAKAHERLTLSLEFSDEQLDLVENNIDLAFRTGQLKDSQLKCKKIGGIERKLVASPQLLQTLSTPQDIQQLSVFPWVYLNRLPARREFVHDNGTKNTINYSAAITVNSVIALKDLTLQGLGVSTPPSYLVETELASGALVEICKPWQIPDIPLYLVWPDSPENSLLVERLLPHIQEKSDLSQSMLSQ</sequence>
<evidence type="ECO:0000313" key="7">
    <source>
        <dbReference type="Proteomes" id="UP001333710"/>
    </source>
</evidence>
<comment type="similarity">
    <text evidence="1">Belongs to the LysR transcriptional regulatory family.</text>
</comment>
<evidence type="ECO:0000256" key="1">
    <source>
        <dbReference type="ARBA" id="ARBA00009437"/>
    </source>
</evidence>
<reference evidence="6" key="1">
    <citation type="submission" date="2023-01" db="EMBL/GenBank/DDBJ databases">
        <title>Complete genome sequence of Planctobacterium marinum strain Dej080120_11.</title>
        <authorList>
            <person name="Ueki S."/>
            <person name="Maruyama F."/>
        </authorList>
    </citation>
    <scope>NUCLEOTIDE SEQUENCE</scope>
    <source>
        <strain evidence="6">Dej080120_11</strain>
    </source>
</reference>
<dbReference type="EMBL" id="AP027272">
    <property type="protein sequence ID" value="BDX07332.1"/>
    <property type="molecule type" value="Genomic_DNA"/>
</dbReference>
<keyword evidence="3" id="KW-0238">DNA-binding</keyword>
<dbReference type="InterPro" id="IPR058163">
    <property type="entry name" value="LysR-type_TF_proteobact-type"/>
</dbReference>
<dbReference type="PROSITE" id="PS50931">
    <property type="entry name" value="HTH_LYSR"/>
    <property type="match status" value="1"/>
</dbReference>
<dbReference type="PANTHER" id="PTHR30537:SF30">
    <property type="entry name" value="TRANSCRIPTIONAL REGULATOR-RELATED"/>
    <property type="match status" value="1"/>
</dbReference>
<organism evidence="6 7">
    <name type="scientific">Planctobacterium marinum</name>
    <dbReference type="NCBI Taxonomy" id="1631968"/>
    <lineage>
        <taxon>Bacteria</taxon>
        <taxon>Pseudomonadati</taxon>
        <taxon>Pseudomonadota</taxon>
        <taxon>Gammaproteobacteria</taxon>
        <taxon>Alteromonadales</taxon>
        <taxon>Alteromonadaceae</taxon>
        <taxon>Planctobacterium</taxon>
    </lineage>
</organism>
<evidence type="ECO:0000256" key="2">
    <source>
        <dbReference type="ARBA" id="ARBA00023015"/>
    </source>
</evidence>
<dbReference type="InterPro" id="IPR036388">
    <property type="entry name" value="WH-like_DNA-bd_sf"/>
</dbReference>
<name>A0AA48HRE7_9ALTE</name>
<dbReference type="GO" id="GO:0006351">
    <property type="term" value="P:DNA-templated transcription"/>
    <property type="evidence" value="ECO:0007669"/>
    <property type="project" value="TreeGrafter"/>
</dbReference>
<dbReference type="InterPro" id="IPR005119">
    <property type="entry name" value="LysR_subst-bd"/>
</dbReference>
<dbReference type="Pfam" id="PF00126">
    <property type="entry name" value="HTH_1"/>
    <property type="match status" value="1"/>
</dbReference>
<dbReference type="SUPFAM" id="SSF53850">
    <property type="entry name" value="Periplasmic binding protein-like II"/>
    <property type="match status" value="1"/>
</dbReference>
<dbReference type="Gene3D" id="1.10.10.10">
    <property type="entry name" value="Winged helix-like DNA-binding domain superfamily/Winged helix DNA-binding domain"/>
    <property type="match status" value="1"/>
</dbReference>
<feature type="domain" description="HTH lysR-type" evidence="5">
    <location>
        <begin position="6"/>
        <end position="63"/>
    </location>
</feature>
<keyword evidence="7" id="KW-1185">Reference proteome</keyword>
<proteinExistence type="inferred from homology"/>
<dbReference type="GO" id="GO:0043565">
    <property type="term" value="F:sequence-specific DNA binding"/>
    <property type="evidence" value="ECO:0007669"/>
    <property type="project" value="TreeGrafter"/>
</dbReference>
<evidence type="ECO:0000313" key="6">
    <source>
        <dbReference type="EMBL" id="BDX07332.1"/>
    </source>
</evidence>
<dbReference type="PANTHER" id="PTHR30537">
    <property type="entry name" value="HTH-TYPE TRANSCRIPTIONAL REGULATOR"/>
    <property type="match status" value="1"/>
</dbReference>
<keyword evidence="4" id="KW-0804">Transcription</keyword>
<dbReference type="CDD" id="cd08422">
    <property type="entry name" value="PBP2_CrgA_like"/>
    <property type="match status" value="1"/>
</dbReference>
<dbReference type="FunFam" id="1.10.10.10:FF:000001">
    <property type="entry name" value="LysR family transcriptional regulator"/>
    <property type="match status" value="1"/>
</dbReference>
<evidence type="ECO:0000256" key="4">
    <source>
        <dbReference type="ARBA" id="ARBA00023163"/>
    </source>
</evidence>
<dbReference type="SUPFAM" id="SSF46785">
    <property type="entry name" value="Winged helix' DNA-binding domain"/>
    <property type="match status" value="1"/>
</dbReference>
<gene>
    <name evidence="6" type="ORF">MACH26_28530</name>
</gene>
<dbReference type="Proteomes" id="UP001333710">
    <property type="component" value="Chromosome"/>
</dbReference>
<dbReference type="Gene3D" id="3.40.190.290">
    <property type="match status" value="1"/>
</dbReference>